<dbReference type="InterPro" id="IPR013126">
    <property type="entry name" value="Hsp_70_fam"/>
</dbReference>
<organism evidence="6 7">
    <name type="scientific">Desulfosarcina ovata subsp. sediminis</name>
    <dbReference type="NCBI Taxonomy" id="885957"/>
    <lineage>
        <taxon>Bacteria</taxon>
        <taxon>Pseudomonadati</taxon>
        <taxon>Thermodesulfobacteriota</taxon>
        <taxon>Desulfobacteria</taxon>
        <taxon>Desulfobacterales</taxon>
        <taxon>Desulfosarcinaceae</taxon>
        <taxon>Desulfosarcina</taxon>
    </lineage>
</organism>
<accession>A0A5K7ZZV2</accession>
<dbReference type="AlphaFoldDB" id="A0A5K7ZZV2"/>
<dbReference type="PRINTS" id="PR00301">
    <property type="entry name" value="HEATSHOCK70"/>
</dbReference>
<dbReference type="SUPFAM" id="SSF100920">
    <property type="entry name" value="Heat shock protein 70kD (HSP70), peptide-binding domain"/>
    <property type="match status" value="1"/>
</dbReference>
<dbReference type="GO" id="GO:0005524">
    <property type="term" value="F:ATP binding"/>
    <property type="evidence" value="ECO:0007669"/>
    <property type="project" value="UniProtKB-KW"/>
</dbReference>
<dbReference type="SUPFAM" id="SSF53067">
    <property type="entry name" value="Actin-like ATPase domain"/>
    <property type="match status" value="2"/>
</dbReference>
<gene>
    <name evidence="6" type="ORF">DSCO28_62370</name>
</gene>
<keyword evidence="2 5" id="KW-0547">Nucleotide-binding</keyword>
<keyword evidence="4" id="KW-0143">Chaperone</keyword>
<sequence>MARSIGIDLGTTNSVMGIKTTHLEIITNKEGEMLTPSCVSAKKKSKLLKFGSKTQFVVGRDALDWMKQDAANTITAVKRLMGRNLGDPEIQKIIADRKCPYRIAGHSRGTSNSLAVVLGGNEYTPEQISSKILGKLKSDAEKKLGADVDFAVITVPAYFNDKQKHATRTAAALAGLKVRRLLPEPTAAAISFGVDTMGKDDATTVLVFDFGGGTFDLSVLTISGGQFIEQGKGGNMWLGGEDIDSAIMAFVLDETAREYGVDDINALIAGQDEGNKNLFLGELKVAVEKAKIRLSDDDSAYIELPALLKDDDGDRIDIDVELTRERFDEMIAPIIDSTLTLTRRLLEDIHFTADLIDKVLLVGGSSRIPAVVAAMETEFGKQKVMLHERPMLAIAEGAAILSHRLSDTYECPQCGKTVSQGDDACNGCGFDLQTYMISEGVFDIVHAAAHDYYIHLENNERYLLIEKNTPLPCEKTETFTLVHEDQKLVHMKFFNIVNDKEESIGDLWLGVEEKKDNEKEPYQIEITLKIDENNLVEVAAEVTELPHIQLSKTLSRGKADEKLFLSMEKLIDATNQNGHDTYTINDLTRRMLSTIRKIDLVIDPETGEVNIPAYESAEMQIDKAARLAETDTTPTSLIYYAEGALSSFGPLIEEKDKAKIQKRIKHLTAMDEKGTYEETLAAHDALDSALDKLGWINTLMTIEKAGECCELHEPAKASLFFNALSGIARSYREAKIDRVSSKLEEILPIAHEVLDQYDSQTGTVYKDIRR</sequence>
<proteinExistence type="inferred from homology"/>
<dbReference type="RefSeq" id="WP_155325191.1">
    <property type="nucleotide sequence ID" value="NZ_AP021876.1"/>
</dbReference>
<evidence type="ECO:0000256" key="4">
    <source>
        <dbReference type="ARBA" id="ARBA00023186"/>
    </source>
</evidence>
<keyword evidence="3 5" id="KW-0067">ATP-binding</keyword>
<name>A0A5K7ZZV2_9BACT</name>
<evidence type="ECO:0000256" key="1">
    <source>
        <dbReference type="ARBA" id="ARBA00007381"/>
    </source>
</evidence>
<dbReference type="Gene3D" id="3.30.420.40">
    <property type="match status" value="2"/>
</dbReference>
<dbReference type="Gene3D" id="3.30.30.30">
    <property type="match status" value="1"/>
</dbReference>
<dbReference type="PANTHER" id="PTHR19375">
    <property type="entry name" value="HEAT SHOCK PROTEIN 70KDA"/>
    <property type="match status" value="1"/>
</dbReference>
<reference evidence="6 7" key="1">
    <citation type="submission" date="2019-11" db="EMBL/GenBank/DDBJ databases">
        <title>Comparative genomics of hydrocarbon-degrading Desulfosarcina strains.</title>
        <authorList>
            <person name="Watanabe M."/>
            <person name="Kojima H."/>
            <person name="Fukui M."/>
        </authorList>
    </citation>
    <scope>NUCLEOTIDE SEQUENCE [LARGE SCALE GENOMIC DNA]</scope>
    <source>
        <strain evidence="6 7">28bB2T</strain>
    </source>
</reference>
<dbReference type="CDD" id="cd24029">
    <property type="entry name" value="ASKHA_NBD_HSP70_DnaK_HscA_HscC"/>
    <property type="match status" value="1"/>
</dbReference>
<protein>
    <recommendedName>
        <fullName evidence="8">Chaperone protein DnaK</fullName>
    </recommendedName>
</protein>
<evidence type="ECO:0008006" key="8">
    <source>
        <dbReference type="Google" id="ProtNLM"/>
    </source>
</evidence>
<evidence type="ECO:0000256" key="5">
    <source>
        <dbReference type="RuleBase" id="RU003322"/>
    </source>
</evidence>
<dbReference type="InterPro" id="IPR029047">
    <property type="entry name" value="HSP70_peptide-bd_sf"/>
</dbReference>
<comment type="similarity">
    <text evidence="1 5">Belongs to the heat shock protein 70 family.</text>
</comment>
<dbReference type="Gene3D" id="3.90.640.10">
    <property type="entry name" value="Actin, Chain A, domain 4"/>
    <property type="match status" value="1"/>
</dbReference>
<dbReference type="KEGG" id="dov:DSCO28_62370"/>
<dbReference type="PROSITE" id="PS00329">
    <property type="entry name" value="HSP70_2"/>
    <property type="match status" value="1"/>
</dbReference>
<evidence type="ECO:0000313" key="7">
    <source>
        <dbReference type="Proteomes" id="UP000425960"/>
    </source>
</evidence>
<dbReference type="Proteomes" id="UP000425960">
    <property type="component" value="Chromosome"/>
</dbReference>
<dbReference type="InterPro" id="IPR043129">
    <property type="entry name" value="ATPase_NBD"/>
</dbReference>
<dbReference type="Gene3D" id="2.60.34.10">
    <property type="entry name" value="Substrate Binding Domain Of DNAk, Chain A, domain 1"/>
    <property type="match status" value="1"/>
</dbReference>
<dbReference type="InterPro" id="IPR018181">
    <property type="entry name" value="Heat_shock_70_CS"/>
</dbReference>
<dbReference type="Pfam" id="PF00012">
    <property type="entry name" value="HSP70"/>
    <property type="match status" value="2"/>
</dbReference>
<dbReference type="EMBL" id="AP021876">
    <property type="protein sequence ID" value="BBO85671.1"/>
    <property type="molecule type" value="Genomic_DNA"/>
</dbReference>
<dbReference type="GO" id="GO:0140662">
    <property type="term" value="F:ATP-dependent protein folding chaperone"/>
    <property type="evidence" value="ECO:0007669"/>
    <property type="project" value="InterPro"/>
</dbReference>
<dbReference type="PROSITE" id="PS00297">
    <property type="entry name" value="HSP70_1"/>
    <property type="match status" value="1"/>
</dbReference>
<evidence type="ECO:0000256" key="2">
    <source>
        <dbReference type="ARBA" id="ARBA00022741"/>
    </source>
</evidence>
<dbReference type="FunFam" id="3.90.640.10:FF:000003">
    <property type="entry name" value="Molecular chaperone DnaK"/>
    <property type="match status" value="1"/>
</dbReference>
<dbReference type="PROSITE" id="PS01036">
    <property type="entry name" value="HSP70_3"/>
    <property type="match status" value="1"/>
</dbReference>
<evidence type="ECO:0000313" key="6">
    <source>
        <dbReference type="EMBL" id="BBO85671.1"/>
    </source>
</evidence>
<evidence type="ECO:0000256" key="3">
    <source>
        <dbReference type="ARBA" id="ARBA00022840"/>
    </source>
</evidence>